<dbReference type="GO" id="GO:0070475">
    <property type="term" value="P:rRNA base methylation"/>
    <property type="evidence" value="ECO:0007669"/>
    <property type="project" value="TreeGrafter"/>
</dbReference>
<dbReference type="InterPro" id="IPR029028">
    <property type="entry name" value="Alpha/beta_knot_MTases"/>
</dbReference>
<dbReference type="Proteomes" id="UP000238191">
    <property type="component" value="Unassembled WGS sequence"/>
</dbReference>
<dbReference type="EC" id="2.1.1.193" evidence="3 12"/>
<evidence type="ECO:0000313" key="15">
    <source>
        <dbReference type="EMBL" id="PPU67410.1"/>
    </source>
</evidence>
<keyword evidence="6 12" id="KW-0698">rRNA processing</keyword>
<evidence type="ECO:0000259" key="13">
    <source>
        <dbReference type="Pfam" id="PF04452"/>
    </source>
</evidence>
<dbReference type="NCBIfam" id="TIGR00046">
    <property type="entry name" value="RsmE family RNA methyltransferase"/>
    <property type="match status" value="1"/>
</dbReference>
<dbReference type="Gene3D" id="2.40.240.20">
    <property type="entry name" value="Hypothetical PUA domain-like, domain 1"/>
    <property type="match status" value="1"/>
</dbReference>
<proteinExistence type="inferred from homology"/>
<dbReference type="SUPFAM" id="SSF75217">
    <property type="entry name" value="alpha/beta knot"/>
    <property type="match status" value="1"/>
</dbReference>
<protein>
    <recommendedName>
        <fullName evidence="4 12">Ribosomal RNA small subunit methyltransferase E</fullName>
        <ecNumber evidence="3 12">2.1.1.193</ecNumber>
    </recommendedName>
</protein>
<evidence type="ECO:0000259" key="14">
    <source>
        <dbReference type="Pfam" id="PF20260"/>
    </source>
</evidence>
<evidence type="ECO:0000256" key="10">
    <source>
        <dbReference type="ARBA" id="ARBA00025699"/>
    </source>
</evidence>
<feature type="domain" description="Ribosomal RNA small subunit methyltransferase E methyltransferase" evidence="13">
    <location>
        <begin position="74"/>
        <end position="238"/>
    </location>
</feature>
<dbReference type="Pfam" id="PF04452">
    <property type="entry name" value="Methyltrans_RNA"/>
    <property type="match status" value="1"/>
</dbReference>
<evidence type="ECO:0000256" key="6">
    <source>
        <dbReference type="ARBA" id="ARBA00022552"/>
    </source>
</evidence>
<dbReference type="OrthoDB" id="9815641at2"/>
<dbReference type="GO" id="GO:0005737">
    <property type="term" value="C:cytoplasm"/>
    <property type="evidence" value="ECO:0007669"/>
    <property type="project" value="UniProtKB-SubCell"/>
</dbReference>
<name>A0A2S7D0T4_9XANT</name>
<comment type="function">
    <text evidence="10 12">Specifically methylates the N3 position of the uracil ring of uridine 1498 (m3U1498) in 16S rRNA. Acts on the fully assembled 30S ribosomal subunit.</text>
</comment>
<feature type="domain" description="Ribosomal RNA small subunit methyltransferase E PUA-like" evidence="14">
    <location>
        <begin position="20"/>
        <end position="65"/>
    </location>
</feature>
<organism evidence="15 16">
    <name type="scientific">Xanthomonas pisi</name>
    <dbReference type="NCBI Taxonomy" id="56457"/>
    <lineage>
        <taxon>Bacteria</taxon>
        <taxon>Pseudomonadati</taxon>
        <taxon>Pseudomonadota</taxon>
        <taxon>Gammaproteobacteria</taxon>
        <taxon>Lysobacterales</taxon>
        <taxon>Lysobacteraceae</taxon>
        <taxon>Xanthomonas</taxon>
    </lineage>
</organism>
<dbReference type="SUPFAM" id="SSF88697">
    <property type="entry name" value="PUA domain-like"/>
    <property type="match status" value="1"/>
</dbReference>
<evidence type="ECO:0000256" key="7">
    <source>
        <dbReference type="ARBA" id="ARBA00022603"/>
    </source>
</evidence>
<dbReference type="InterPro" id="IPR046887">
    <property type="entry name" value="RsmE_PUA-like"/>
</dbReference>
<evidence type="ECO:0000313" key="16">
    <source>
        <dbReference type="Proteomes" id="UP000238191"/>
    </source>
</evidence>
<evidence type="ECO:0000256" key="11">
    <source>
        <dbReference type="ARBA" id="ARBA00047944"/>
    </source>
</evidence>
<dbReference type="PIRSF" id="PIRSF015601">
    <property type="entry name" value="MTase_slr0722"/>
    <property type="match status" value="1"/>
</dbReference>
<dbReference type="Pfam" id="PF20260">
    <property type="entry name" value="PUA_4"/>
    <property type="match status" value="1"/>
</dbReference>
<evidence type="ECO:0000256" key="12">
    <source>
        <dbReference type="PIRNR" id="PIRNR015601"/>
    </source>
</evidence>
<comment type="catalytic activity">
    <reaction evidence="11 12">
        <text>uridine(1498) in 16S rRNA + S-adenosyl-L-methionine = N(3)-methyluridine(1498) in 16S rRNA + S-adenosyl-L-homocysteine + H(+)</text>
        <dbReference type="Rhea" id="RHEA:42920"/>
        <dbReference type="Rhea" id="RHEA-COMP:10283"/>
        <dbReference type="Rhea" id="RHEA-COMP:10284"/>
        <dbReference type="ChEBI" id="CHEBI:15378"/>
        <dbReference type="ChEBI" id="CHEBI:57856"/>
        <dbReference type="ChEBI" id="CHEBI:59789"/>
        <dbReference type="ChEBI" id="CHEBI:65315"/>
        <dbReference type="ChEBI" id="CHEBI:74502"/>
        <dbReference type="EC" id="2.1.1.193"/>
    </reaction>
</comment>
<keyword evidence="16" id="KW-1185">Reference proteome</keyword>
<dbReference type="InterPro" id="IPR029026">
    <property type="entry name" value="tRNA_m1G_MTases_N"/>
</dbReference>
<keyword evidence="8 12" id="KW-0808">Transferase</keyword>
<dbReference type="PANTHER" id="PTHR30027">
    <property type="entry name" value="RIBOSOMAL RNA SMALL SUBUNIT METHYLTRANSFERASE E"/>
    <property type="match status" value="1"/>
</dbReference>
<reference evidence="16" key="1">
    <citation type="submission" date="2016-08" db="EMBL/GenBank/DDBJ databases">
        <authorList>
            <person name="Merda D."/>
            <person name="Briand M."/>
            <person name="Taghouti G."/>
            <person name="Carrere S."/>
            <person name="Gouzy J."/>
            <person name="Portier P."/>
            <person name="Jacques M.-A."/>
            <person name="Fischer-Le Saux M."/>
        </authorList>
    </citation>
    <scope>NUCLEOTIDE SEQUENCE [LARGE SCALE GENOMIC DNA]</scope>
    <source>
        <strain evidence="16">CFBP4643</strain>
    </source>
</reference>
<keyword evidence="5 12" id="KW-0963">Cytoplasm</keyword>
<comment type="similarity">
    <text evidence="2 12">Belongs to the RNA methyltransferase RsmE family.</text>
</comment>
<keyword evidence="7 12" id="KW-0489">Methyltransferase</keyword>
<accession>A0A2S7D0T4</accession>
<comment type="subcellular location">
    <subcellularLocation>
        <location evidence="1 12">Cytoplasm</location>
    </subcellularLocation>
</comment>
<dbReference type="InterPro" id="IPR046886">
    <property type="entry name" value="RsmE_MTase_dom"/>
</dbReference>
<dbReference type="GO" id="GO:0070042">
    <property type="term" value="F:rRNA (uridine-N3-)-methyltransferase activity"/>
    <property type="evidence" value="ECO:0007669"/>
    <property type="project" value="TreeGrafter"/>
</dbReference>
<gene>
    <name evidence="15" type="ORF">XpiCFBP4643_15565</name>
</gene>
<dbReference type="EMBL" id="MDEI01000013">
    <property type="protein sequence ID" value="PPU67410.1"/>
    <property type="molecule type" value="Genomic_DNA"/>
</dbReference>
<dbReference type="InterPro" id="IPR006700">
    <property type="entry name" value="RsmE"/>
</dbReference>
<evidence type="ECO:0000256" key="9">
    <source>
        <dbReference type="ARBA" id="ARBA00022691"/>
    </source>
</evidence>
<sequence length="244" mass="26303">MRLTRSHVALPLHCDQEVTLPEESANHLLRVLRLREGDACILFNGDGSDYHARITVAGKREARALVERAQALSNESPLRVTLLQGIARGEKMDLILQKATELGVAAIVPVNAERTEVKLDAARMEKRLAHWRSVVVSACEQSGRARVPTVATPLGLQEAAQASDPQARRLTLDPQGEHRLSTLSANIDQGLIVAIGPEGGWSPRDRATLADAGFTGLQLGPRILRTETAGLAAIAALQARFGDL</sequence>
<evidence type="ECO:0000256" key="1">
    <source>
        <dbReference type="ARBA" id="ARBA00004496"/>
    </source>
</evidence>
<keyword evidence="9 12" id="KW-0949">S-adenosyl-L-methionine</keyword>
<evidence type="ECO:0000256" key="3">
    <source>
        <dbReference type="ARBA" id="ARBA00012328"/>
    </source>
</evidence>
<dbReference type="CDD" id="cd18084">
    <property type="entry name" value="RsmE-like"/>
    <property type="match status" value="1"/>
</dbReference>
<dbReference type="InterPro" id="IPR015947">
    <property type="entry name" value="PUA-like_sf"/>
</dbReference>
<dbReference type="NCBIfam" id="NF008692">
    <property type="entry name" value="PRK11713.1-5"/>
    <property type="match status" value="1"/>
</dbReference>
<evidence type="ECO:0000256" key="4">
    <source>
        <dbReference type="ARBA" id="ARBA00013673"/>
    </source>
</evidence>
<dbReference type="RefSeq" id="WP_046964836.1">
    <property type="nucleotide sequence ID" value="NZ_MDEI01000013.1"/>
</dbReference>
<evidence type="ECO:0000256" key="2">
    <source>
        <dbReference type="ARBA" id="ARBA00005528"/>
    </source>
</evidence>
<dbReference type="PANTHER" id="PTHR30027:SF3">
    <property type="entry name" value="16S RRNA (URACIL(1498)-N(3))-METHYLTRANSFERASE"/>
    <property type="match status" value="1"/>
</dbReference>
<evidence type="ECO:0000256" key="8">
    <source>
        <dbReference type="ARBA" id="ARBA00022679"/>
    </source>
</evidence>
<comment type="caution">
    <text evidence="15">The sequence shown here is derived from an EMBL/GenBank/DDBJ whole genome shotgun (WGS) entry which is preliminary data.</text>
</comment>
<evidence type="ECO:0000256" key="5">
    <source>
        <dbReference type="ARBA" id="ARBA00022490"/>
    </source>
</evidence>
<dbReference type="Gene3D" id="3.40.1280.10">
    <property type="match status" value="1"/>
</dbReference>
<dbReference type="AlphaFoldDB" id="A0A2S7D0T4"/>